<evidence type="ECO:0000313" key="4">
    <source>
        <dbReference type="Proteomes" id="UP000010471"/>
    </source>
</evidence>
<dbReference type="HOGENOM" id="CLU_029375_2_1_3"/>
<dbReference type="InterPro" id="IPR029058">
    <property type="entry name" value="AB_hydrolase_fold"/>
</dbReference>
<dbReference type="OrthoDB" id="9776685at2"/>
<gene>
    <name evidence="3" type="ORF">Mic7113_4053</name>
</gene>
<dbReference type="InterPro" id="IPR022742">
    <property type="entry name" value="Hydrolase_4"/>
</dbReference>
<dbReference type="Pfam" id="PF12146">
    <property type="entry name" value="Hydrolase_4"/>
    <property type="match status" value="1"/>
</dbReference>
<proteinExistence type="predicted"/>
<dbReference type="KEGG" id="mic:Mic7113_4053"/>
<dbReference type="eggNOG" id="COG1073">
    <property type="taxonomic scope" value="Bacteria"/>
</dbReference>
<keyword evidence="1" id="KW-0472">Membrane</keyword>
<protein>
    <submittedName>
        <fullName evidence="3">Alpha/beta superfamily hydrolase</fullName>
    </submittedName>
</protein>
<dbReference type="PANTHER" id="PTHR12277:SF81">
    <property type="entry name" value="PROTEIN ABHD13"/>
    <property type="match status" value="1"/>
</dbReference>
<dbReference type="Gene3D" id="3.40.50.1820">
    <property type="entry name" value="alpha/beta hydrolase"/>
    <property type="match status" value="1"/>
</dbReference>
<organism evidence="3 4">
    <name type="scientific">Allocoleopsis franciscana PCC 7113</name>
    <dbReference type="NCBI Taxonomy" id="1173027"/>
    <lineage>
        <taxon>Bacteria</taxon>
        <taxon>Bacillati</taxon>
        <taxon>Cyanobacteriota</taxon>
        <taxon>Cyanophyceae</taxon>
        <taxon>Coleofasciculales</taxon>
        <taxon>Coleofasciculaceae</taxon>
        <taxon>Allocoleopsis</taxon>
        <taxon>Allocoleopsis franciscana</taxon>
    </lineage>
</organism>
<name>K9WHT8_9CYAN</name>
<evidence type="ECO:0000313" key="3">
    <source>
        <dbReference type="EMBL" id="AFZ19758.1"/>
    </source>
</evidence>
<dbReference type="STRING" id="1173027.Mic7113_4053"/>
<dbReference type="SUPFAM" id="SSF53474">
    <property type="entry name" value="alpha/beta-Hydrolases"/>
    <property type="match status" value="1"/>
</dbReference>
<keyword evidence="4" id="KW-1185">Reference proteome</keyword>
<dbReference type="PANTHER" id="PTHR12277">
    <property type="entry name" value="ALPHA/BETA HYDROLASE DOMAIN-CONTAINING PROTEIN"/>
    <property type="match status" value="1"/>
</dbReference>
<feature type="transmembrane region" description="Helical" evidence="1">
    <location>
        <begin position="14"/>
        <end position="35"/>
    </location>
</feature>
<dbReference type="AlphaFoldDB" id="K9WHT8"/>
<keyword evidence="3" id="KW-0378">Hydrolase</keyword>
<dbReference type="Proteomes" id="UP000010471">
    <property type="component" value="Chromosome"/>
</dbReference>
<sequence length="300" mass="33451">MNLIDFSLSLVVRLLYIGVGVLAIAYLSACLYLLLRQQYFIFKPPTVIRTTPAAFNLEYQEVWLSVSTASGQISPIHGWWVPATTPDAPVWLFLHGNGSTIGDEVKRAFWFHQLGFSCLLIDYRGYGHSQGKFPTESSVYADVEAAWKYLTQTRQIPPAQIFVYGHSLGGALAIELALKHPEMGGLAVEGSFTTMRSMVDHLYRQFGIFPVDWLLHQKFDSLKKVRSLSMPVLFIHGTDDTLIPAQMSQRLFEAASEPKKLLLVPEAGHHNVGELGGESYFQAIQWVVEVRTCISSSLGG</sequence>
<keyword evidence="1" id="KW-0812">Transmembrane</keyword>
<dbReference type="EMBL" id="CP003630">
    <property type="protein sequence ID" value="AFZ19758.1"/>
    <property type="molecule type" value="Genomic_DNA"/>
</dbReference>
<evidence type="ECO:0000259" key="2">
    <source>
        <dbReference type="Pfam" id="PF12146"/>
    </source>
</evidence>
<accession>K9WHT8</accession>
<keyword evidence="1" id="KW-1133">Transmembrane helix</keyword>
<evidence type="ECO:0000256" key="1">
    <source>
        <dbReference type="SAM" id="Phobius"/>
    </source>
</evidence>
<feature type="domain" description="Serine aminopeptidase S33" evidence="2">
    <location>
        <begin position="92"/>
        <end position="198"/>
    </location>
</feature>
<dbReference type="RefSeq" id="WP_015183894.1">
    <property type="nucleotide sequence ID" value="NC_019738.1"/>
</dbReference>
<reference evidence="3 4" key="1">
    <citation type="submission" date="2012-06" db="EMBL/GenBank/DDBJ databases">
        <title>Finished chromosome of genome of Microcoleus sp. PCC 7113.</title>
        <authorList>
            <consortium name="US DOE Joint Genome Institute"/>
            <person name="Gugger M."/>
            <person name="Coursin T."/>
            <person name="Rippka R."/>
            <person name="Tandeau De Marsac N."/>
            <person name="Huntemann M."/>
            <person name="Wei C.-L."/>
            <person name="Han J."/>
            <person name="Detter J.C."/>
            <person name="Han C."/>
            <person name="Tapia R."/>
            <person name="Chen A."/>
            <person name="Kyrpides N."/>
            <person name="Mavromatis K."/>
            <person name="Markowitz V."/>
            <person name="Szeto E."/>
            <person name="Ivanova N."/>
            <person name="Pagani I."/>
            <person name="Pati A."/>
            <person name="Goodwin L."/>
            <person name="Nordberg H.P."/>
            <person name="Cantor M.N."/>
            <person name="Hua S.X."/>
            <person name="Woyke T."/>
            <person name="Kerfeld C.A."/>
        </authorList>
    </citation>
    <scope>NUCLEOTIDE SEQUENCE [LARGE SCALE GENOMIC DNA]</scope>
    <source>
        <strain evidence="3 4">PCC 7113</strain>
    </source>
</reference>
<dbReference type="GO" id="GO:0016787">
    <property type="term" value="F:hydrolase activity"/>
    <property type="evidence" value="ECO:0007669"/>
    <property type="project" value="UniProtKB-KW"/>
</dbReference>